<comment type="caution">
    <text evidence="1">The sequence shown here is derived from an EMBL/GenBank/DDBJ whole genome shotgun (WGS) entry which is preliminary data.</text>
</comment>
<keyword evidence="2" id="KW-1185">Reference proteome</keyword>
<name>A0A5B7CNM7_PORTR</name>
<protein>
    <submittedName>
        <fullName evidence="1">Uncharacterized protein</fullName>
    </submittedName>
</protein>
<dbReference type="Proteomes" id="UP000324222">
    <property type="component" value="Unassembled WGS sequence"/>
</dbReference>
<organism evidence="1 2">
    <name type="scientific">Portunus trituberculatus</name>
    <name type="common">Swimming crab</name>
    <name type="synonym">Neptunus trituberculatus</name>
    <dbReference type="NCBI Taxonomy" id="210409"/>
    <lineage>
        <taxon>Eukaryota</taxon>
        <taxon>Metazoa</taxon>
        <taxon>Ecdysozoa</taxon>
        <taxon>Arthropoda</taxon>
        <taxon>Crustacea</taxon>
        <taxon>Multicrustacea</taxon>
        <taxon>Malacostraca</taxon>
        <taxon>Eumalacostraca</taxon>
        <taxon>Eucarida</taxon>
        <taxon>Decapoda</taxon>
        <taxon>Pleocyemata</taxon>
        <taxon>Brachyura</taxon>
        <taxon>Eubrachyura</taxon>
        <taxon>Portunoidea</taxon>
        <taxon>Portunidae</taxon>
        <taxon>Portuninae</taxon>
        <taxon>Portunus</taxon>
    </lineage>
</organism>
<gene>
    <name evidence="1" type="ORF">E2C01_003964</name>
</gene>
<evidence type="ECO:0000313" key="1">
    <source>
        <dbReference type="EMBL" id="MPC11302.1"/>
    </source>
</evidence>
<accession>A0A5B7CNM7</accession>
<reference evidence="1 2" key="1">
    <citation type="submission" date="2019-05" db="EMBL/GenBank/DDBJ databases">
        <title>Another draft genome of Portunus trituberculatus and its Hox gene families provides insights of decapod evolution.</title>
        <authorList>
            <person name="Jeong J.-H."/>
            <person name="Song I."/>
            <person name="Kim S."/>
            <person name="Choi T."/>
            <person name="Kim D."/>
            <person name="Ryu S."/>
            <person name="Kim W."/>
        </authorList>
    </citation>
    <scope>NUCLEOTIDE SEQUENCE [LARGE SCALE GENOMIC DNA]</scope>
    <source>
        <tissue evidence="1">Muscle</tissue>
    </source>
</reference>
<sequence length="117" mass="13114">MERSNPLTANPKIHFASVFPRKKGTTKPHTEPSVVSIGSQALRHPGTLKLLAISVLFSEILCPEVSLELRGGFLIITPCSISVLKDRQTPTPPGLITTLQWNRKRHVEMEHEMMYDN</sequence>
<dbReference type="EMBL" id="VSRR010000156">
    <property type="protein sequence ID" value="MPC11302.1"/>
    <property type="molecule type" value="Genomic_DNA"/>
</dbReference>
<evidence type="ECO:0000313" key="2">
    <source>
        <dbReference type="Proteomes" id="UP000324222"/>
    </source>
</evidence>
<dbReference type="AlphaFoldDB" id="A0A5B7CNM7"/>
<proteinExistence type="predicted"/>